<dbReference type="Proteomes" id="UP000318288">
    <property type="component" value="Unassembled WGS sequence"/>
</dbReference>
<gene>
    <name evidence="1" type="ORF">Poly51_10950</name>
</gene>
<evidence type="ECO:0008006" key="3">
    <source>
        <dbReference type="Google" id="ProtNLM"/>
    </source>
</evidence>
<protein>
    <recommendedName>
        <fullName evidence="3">DUF2092 domain-containing protein</fullName>
    </recommendedName>
</protein>
<dbReference type="AlphaFoldDB" id="A0A5C6FLW0"/>
<name>A0A5C6FLW0_9BACT</name>
<sequence>MPPESAIVKSPNTLHRRACCRIGATAFTLFLAGCSPSPPQVADVPIDSVRPASFASQSPRDLLGMTLSRYRAVASYRDSGRVKMSYEVGNSTETRAAPMRIWFDRNELYLETYDVRLTSDPESVTAWIADPSSENFDAQVLKSAAIAGRPDVSQLLEDPILAGRITNGLAGPPPQLEWLFSPEPMKSLFQAEHRFDFGKTDIVDGRTCRSVVVAAGDQTFQFWIDERASLVRRVDLPDVVAPLRPGAAPQPIRLSIDLVGATVNPPDRAPTIEPLPESPKWVRRFVPLPPSRPARILGTKPSSFRVTDSENRITFTDWGSDRPITIWVRMSSDPLTMVAVATAQNWSDRLPNELRDKLRFAILVDTDAASFVPDQVTVPVIVDGDGKVSAAIELDPGAASIMDDRGMIAWIDPMFSEATLSTFGAALSDVIGGVDVPGRLRQQWTEQVAVYDRTCREVAVKR</sequence>
<reference evidence="1 2" key="1">
    <citation type="submission" date="2019-02" db="EMBL/GenBank/DDBJ databases">
        <title>Deep-cultivation of Planctomycetes and their phenomic and genomic characterization uncovers novel biology.</title>
        <authorList>
            <person name="Wiegand S."/>
            <person name="Jogler M."/>
            <person name="Boedeker C."/>
            <person name="Pinto D."/>
            <person name="Vollmers J."/>
            <person name="Rivas-Marin E."/>
            <person name="Kohn T."/>
            <person name="Peeters S.H."/>
            <person name="Heuer A."/>
            <person name="Rast P."/>
            <person name="Oberbeckmann S."/>
            <person name="Bunk B."/>
            <person name="Jeske O."/>
            <person name="Meyerdierks A."/>
            <person name="Storesund J.E."/>
            <person name="Kallscheuer N."/>
            <person name="Luecker S."/>
            <person name="Lage O.M."/>
            <person name="Pohl T."/>
            <person name="Merkel B.J."/>
            <person name="Hornburger P."/>
            <person name="Mueller R.-W."/>
            <person name="Bruemmer F."/>
            <person name="Labrenz M."/>
            <person name="Spormann A.M."/>
            <person name="Op Den Camp H."/>
            <person name="Overmann J."/>
            <person name="Amann R."/>
            <person name="Jetten M.S.M."/>
            <person name="Mascher T."/>
            <person name="Medema M.H."/>
            <person name="Devos D.P."/>
            <person name="Kaster A.-K."/>
            <person name="Ovreas L."/>
            <person name="Rohde M."/>
            <person name="Galperin M.Y."/>
            <person name="Jogler C."/>
        </authorList>
    </citation>
    <scope>NUCLEOTIDE SEQUENCE [LARGE SCALE GENOMIC DNA]</scope>
    <source>
        <strain evidence="1 2">Poly51</strain>
    </source>
</reference>
<evidence type="ECO:0000313" key="2">
    <source>
        <dbReference type="Proteomes" id="UP000318288"/>
    </source>
</evidence>
<evidence type="ECO:0000313" key="1">
    <source>
        <dbReference type="EMBL" id="TWU60814.1"/>
    </source>
</evidence>
<dbReference type="EMBL" id="SJPW01000001">
    <property type="protein sequence ID" value="TWU60814.1"/>
    <property type="molecule type" value="Genomic_DNA"/>
</dbReference>
<keyword evidence="2" id="KW-1185">Reference proteome</keyword>
<comment type="caution">
    <text evidence="1">The sequence shown here is derived from an EMBL/GenBank/DDBJ whole genome shotgun (WGS) entry which is preliminary data.</text>
</comment>
<accession>A0A5C6FLW0</accession>
<proteinExistence type="predicted"/>
<organism evidence="1 2">
    <name type="scientific">Rubripirellula tenax</name>
    <dbReference type="NCBI Taxonomy" id="2528015"/>
    <lineage>
        <taxon>Bacteria</taxon>
        <taxon>Pseudomonadati</taxon>
        <taxon>Planctomycetota</taxon>
        <taxon>Planctomycetia</taxon>
        <taxon>Pirellulales</taxon>
        <taxon>Pirellulaceae</taxon>
        <taxon>Rubripirellula</taxon>
    </lineage>
</organism>